<dbReference type="STRING" id="869754.A0A1A0H704"/>
<evidence type="ECO:0000313" key="3">
    <source>
        <dbReference type="Proteomes" id="UP000092555"/>
    </source>
</evidence>
<accession>A0A1A0H704</accession>
<dbReference type="EMBL" id="LXTC01000006">
    <property type="protein sequence ID" value="OBA19687.1"/>
    <property type="molecule type" value="Genomic_DNA"/>
</dbReference>
<dbReference type="Proteomes" id="UP000092555">
    <property type="component" value="Unassembled WGS sequence"/>
</dbReference>
<organism evidence="2 3">
    <name type="scientific">Metschnikowia bicuspidata var. bicuspidata NRRL YB-4993</name>
    <dbReference type="NCBI Taxonomy" id="869754"/>
    <lineage>
        <taxon>Eukaryota</taxon>
        <taxon>Fungi</taxon>
        <taxon>Dikarya</taxon>
        <taxon>Ascomycota</taxon>
        <taxon>Saccharomycotina</taxon>
        <taxon>Pichiomycetes</taxon>
        <taxon>Metschnikowiaceae</taxon>
        <taxon>Metschnikowia</taxon>
    </lineage>
</organism>
<gene>
    <name evidence="2" type="ORF">METBIDRAFT_46214</name>
</gene>
<reference evidence="2 3" key="1">
    <citation type="submission" date="2016-05" db="EMBL/GenBank/DDBJ databases">
        <title>Comparative genomics of biotechnologically important yeasts.</title>
        <authorList>
            <consortium name="DOE Joint Genome Institute"/>
            <person name="Riley R."/>
            <person name="Haridas S."/>
            <person name="Wolfe K.H."/>
            <person name="Lopes M.R."/>
            <person name="Hittinger C.T."/>
            <person name="Goker M."/>
            <person name="Salamov A."/>
            <person name="Wisecaver J."/>
            <person name="Long T.M."/>
            <person name="Aerts A.L."/>
            <person name="Barry K."/>
            <person name="Choi C."/>
            <person name="Clum A."/>
            <person name="Coughlan A.Y."/>
            <person name="Deshpande S."/>
            <person name="Douglass A.P."/>
            <person name="Hanson S.J."/>
            <person name="Klenk H.-P."/>
            <person name="LaButti K."/>
            <person name="Lapidus A."/>
            <person name="Lindquist E."/>
            <person name="Lipzen A."/>
            <person name="Meier-kolthoff J.P."/>
            <person name="Ohm R.A."/>
            <person name="Otillar R.P."/>
            <person name="Pangilinan J."/>
            <person name="Peng Y."/>
            <person name="Rokas A."/>
            <person name="Rosa C.A."/>
            <person name="Scheuner C."/>
            <person name="Sibirny A.A."/>
            <person name="Slot J.C."/>
            <person name="Stielow J.B."/>
            <person name="Sun H."/>
            <person name="Kurtzman C.P."/>
            <person name="Blackwell M."/>
            <person name="Grigoriev I.V."/>
            <person name="Jeffries T.W."/>
        </authorList>
    </citation>
    <scope>NUCLEOTIDE SEQUENCE [LARGE SCALE GENOMIC DNA]</scope>
    <source>
        <strain evidence="2 3">NRRL YB-4993</strain>
    </source>
</reference>
<feature type="region of interest" description="Disordered" evidence="1">
    <location>
        <begin position="531"/>
        <end position="555"/>
    </location>
</feature>
<sequence length="555" mass="62298">MHARALISECGLFIAVPSGHELHVHSLQSPDSPLHYDLSKIFFRHRKLPRWALYKPRISISIIQWEHVASAPSTKVAVCASDDALHLVLIFSLAEPWPAIIEADAFGVERLQWLPLLLRETSAYKNSTLLAVFTKHGLELRLYSLMHTHVLVTVPKPVIGEVFVRPDSTGVWSVVSSAYYEKNSRQKAIRDDPSALWPTLLHFHTDGVLCSLLASLKLDFDPSPAAAFSWSMSGKWLLYFDTAHSLDAHKLLVFNALGVHDKAIEDITCHVLQTTRTLSYEPESTESRMAGLFPQALWGRVKHIDYIVVVPTHTILTLRLRVSDVLNMFKSQIHELDLRSGIIWTRAQSGPKMQYKRDSTLPTSLPHNWSKIRTFGSSHLIATDNCVVLFRPLFDKVLRFDIVATIVVNLALLEAKELHNGSHLLVFNDHVALRTPAGMESLSSSTTEFTEVKVNEENEGLTISLVETGANNSAWRQLKYKFSSNRNSAQETDSSEIAMKEVGLNTGPPFFNATKDAGSILHRFVKDLQPGQFSDSSGPAEEITDTFQTQKRRRL</sequence>
<keyword evidence="3" id="KW-1185">Reference proteome</keyword>
<comment type="caution">
    <text evidence="2">The sequence shown here is derived from an EMBL/GenBank/DDBJ whole genome shotgun (WGS) entry which is preliminary data.</text>
</comment>
<evidence type="ECO:0000313" key="2">
    <source>
        <dbReference type="EMBL" id="OBA19687.1"/>
    </source>
</evidence>
<proteinExistence type="predicted"/>
<evidence type="ECO:0000256" key="1">
    <source>
        <dbReference type="SAM" id="MobiDB-lite"/>
    </source>
</evidence>
<dbReference type="AlphaFoldDB" id="A0A1A0H704"/>
<dbReference type="GeneID" id="30030984"/>
<name>A0A1A0H704_9ASCO</name>
<protein>
    <submittedName>
        <fullName evidence="2">Uncharacterized protein</fullName>
    </submittedName>
</protein>
<dbReference type="RefSeq" id="XP_018710215.1">
    <property type="nucleotide sequence ID" value="XM_018858008.1"/>
</dbReference>
<dbReference type="OrthoDB" id="4020988at2759"/>